<evidence type="ECO:0000256" key="2">
    <source>
        <dbReference type="ARBA" id="ARBA00022692"/>
    </source>
</evidence>
<keyword evidence="1 7" id="KW-1003">Cell membrane</keyword>
<comment type="caution">
    <text evidence="8">The sequence shown here is derived from an EMBL/GenBank/DDBJ whole genome shotgun (WGS) entry which is preliminary data.</text>
</comment>
<keyword evidence="5 7" id="KW-0456">Lyase</keyword>
<keyword evidence="3 7" id="KW-1133">Transmembrane helix</keyword>
<dbReference type="PANTHER" id="PTHR30518">
    <property type="entry name" value="ENDOLYTIC MUREIN TRANSGLYCOSYLASE"/>
    <property type="match status" value="1"/>
</dbReference>
<dbReference type="Pfam" id="PF02618">
    <property type="entry name" value="YceG"/>
    <property type="match status" value="1"/>
</dbReference>
<evidence type="ECO:0000256" key="1">
    <source>
        <dbReference type="ARBA" id="ARBA00022475"/>
    </source>
</evidence>
<dbReference type="Gene3D" id="3.30.1490.480">
    <property type="entry name" value="Endolytic murein transglycosylase"/>
    <property type="match status" value="1"/>
</dbReference>
<dbReference type="InterPro" id="IPR003770">
    <property type="entry name" value="MLTG-like"/>
</dbReference>
<keyword evidence="4 7" id="KW-0472">Membrane</keyword>
<dbReference type="Proteomes" id="UP000772812">
    <property type="component" value="Unassembled WGS sequence"/>
</dbReference>
<evidence type="ECO:0000256" key="7">
    <source>
        <dbReference type="HAMAP-Rule" id="MF_02065"/>
    </source>
</evidence>
<keyword evidence="2 7" id="KW-0812">Transmembrane</keyword>
<keyword evidence="9" id="KW-1185">Reference proteome</keyword>
<evidence type="ECO:0000313" key="9">
    <source>
        <dbReference type="Proteomes" id="UP000772812"/>
    </source>
</evidence>
<evidence type="ECO:0000256" key="6">
    <source>
        <dbReference type="ARBA" id="ARBA00023316"/>
    </source>
</evidence>
<sequence length="323" mass="37947">MRKFLGFFIFLSALSVVLFLTELHHKHSIKATDIEIKKGYSIKQISRILEEKGIIRNRAVFLIYSKIKGKSLKEGYYQFEGDLSIKDVWEILYKGREKLFPFTITPGEDLIDIGKKLEKEGFLKKEIFYHYVFSRENLKKFSLKGNSFEGYFPPETYYLRKNPDIEYVVKTFLKEFKKSYEPVLRSKNLKGLSPYHIMIIASLVEKETALTEEKPVIAGVIMNRLKKGMRLQIDPTVIYALKLVGLWNGKLTKEMLKFDSQYNTYVYFGLPPTPISSFSVETLKAVINYKKTDYLYFFTKDGKKHIFSKTYREHLKKMIKSFP</sequence>
<reference evidence="8 9" key="1">
    <citation type="journal article" date="2021" name="Syst. Appl. Microbiol.">
        <title>Persephonella atlantica sp. nov.: How to adapt to physico-chemical gradients in high temperature hydrothermal habitats.</title>
        <authorList>
            <person name="Francois D.X."/>
            <person name="Godfroy A."/>
            <person name="Mathien C."/>
            <person name="Aube J."/>
            <person name="Cathalot C."/>
            <person name="Lesongeur F."/>
            <person name="L'Haridon S."/>
            <person name="Philippon X."/>
            <person name="Roussel E.G."/>
        </authorList>
    </citation>
    <scope>NUCLEOTIDE SEQUENCE [LARGE SCALE GENOMIC DNA]</scope>
    <source>
        <strain evidence="8 9">MO1340</strain>
    </source>
</reference>
<keyword evidence="6 7" id="KW-0961">Cell wall biogenesis/degradation</keyword>
<comment type="similarity">
    <text evidence="7">Belongs to the transglycosylase MltG family.</text>
</comment>
<name>A0ABS1GEZ5_9AQUI</name>
<dbReference type="HAMAP" id="MF_02065">
    <property type="entry name" value="MltG"/>
    <property type="match status" value="1"/>
</dbReference>
<evidence type="ECO:0000256" key="4">
    <source>
        <dbReference type="ARBA" id="ARBA00023136"/>
    </source>
</evidence>
<evidence type="ECO:0000256" key="3">
    <source>
        <dbReference type="ARBA" id="ARBA00022989"/>
    </source>
</evidence>
<proteinExistence type="inferred from homology"/>
<gene>
    <name evidence="7 8" type="primary">mltG</name>
    <name evidence="8" type="ORF">GWK41_00085</name>
</gene>
<organism evidence="8 9">
    <name type="scientific">Persephonella atlantica</name>
    <dbReference type="NCBI Taxonomy" id="2699429"/>
    <lineage>
        <taxon>Bacteria</taxon>
        <taxon>Pseudomonadati</taxon>
        <taxon>Aquificota</taxon>
        <taxon>Aquificia</taxon>
        <taxon>Aquificales</taxon>
        <taxon>Hydrogenothermaceae</taxon>
        <taxon>Persephonella</taxon>
    </lineage>
</organism>
<dbReference type="EMBL" id="JAACYA010000001">
    <property type="protein sequence ID" value="MBK3331460.1"/>
    <property type="molecule type" value="Genomic_DNA"/>
</dbReference>
<accession>A0ABS1GEZ5</accession>
<comment type="function">
    <text evidence="7">Functions as a peptidoglycan terminase that cleaves nascent peptidoglycan strands endolytically to terminate their elongation.</text>
</comment>
<dbReference type="NCBIfam" id="TIGR00247">
    <property type="entry name" value="endolytic transglycosylase MltG"/>
    <property type="match status" value="1"/>
</dbReference>
<dbReference type="PANTHER" id="PTHR30518:SF2">
    <property type="entry name" value="ENDOLYTIC MUREIN TRANSGLYCOSYLASE"/>
    <property type="match status" value="1"/>
</dbReference>
<dbReference type="CDD" id="cd08010">
    <property type="entry name" value="MltG_like"/>
    <property type="match status" value="1"/>
</dbReference>
<evidence type="ECO:0000256" key="5">
    <source>
        <dbReference type="ARBA" id="ARBA00023239"/>
    </source>
</evidence>
<evidence type="ECO:0000313" key="8">
    <source>
        <dbReference type="EMBL" id="MBK3331460.1"/>
    </source>
</evidence>
<comment type="catalytic activity">
    <reaction evidence="7">
        <text>a peptidoglycan chain = a peptidoglycan chain with N-acetyl-1,6-anhydromuramyl-[peptide] at the reducing end + a peptidoglycan chain with N-acetylglucosamine at the non-reducing end.</text>
        <dbReference type="EC" id="4.2.2.29"/>
    </reaction>
</comment>
<dbReference type="EC" id="4.2.2.29" evidence="7"/>
<protein>
    <recommendedName>
        <fullName evidence="7">Endolytic murein transglycosylase</fullName>
        <ecNumber evidence="7">4.2.2.29</ecNumber>
    </recommendedName>
    <alternativeName>
        <fullName evidence="7">Peptidoglycan lytic transglycosylase</fullName>
    </alternativeName>
    <alternativeName>
        <fullName evidence="7">Peptidoglycan polymerization terminase</fullName>
    </alternativeName>
</protein>
<dbReference type="RefSeq" id="WP_200672886.1">
    <property type="nucleotide sequence ID" value="NZ_JAACYA010000001.1"/>
</dbReference>
<feature type="site" description="Important for catalytic activity" evidence="7">
    <location>
        <position position="207"/>
    </location>
</feature>